<feature type="transmembrane region" description="Helical" evidence="8">
    <location>
        <begin position="276"/>
        <end position="301"/>
    </location>
</feature>
<feature type="transmembrane region" description="Helical" evidence="8">
    <location>
        <begin position="237"/>
        <end position="260"/>
    </location>
</feature>
<keyword evidence="11" id="KW-1185">Reference proteome</keyword>
<keyword evidence="4 8" id="KW-0812">Transmembrane</keyword>
<protein>
    <submittedName>
        <fullName evidence="10">Glycosyltransferase family 2 protein</fullName>
        <ecNumber evidence="10">2.4.-.-</ecNumber>
    </submittedName>
</protein>
<dbReference type="InterPro" id="IPR029044">
    <property type="entry name" value="Nucleotide-diphossugar_trans"/>
</dbReference>
<dbReference type="EMBL" id="JASCXX010000015">
    <property type="protein sequence ID" value="MDI6449984.1"/>
    <property type="molecule type" value="Genomic_DNA"/>
</dbReference>
<evidence type="ECO:0000256" key="5">
    <source>
        <dbReference type="ARBA" id="ARBA00022985"/>
    </source>
</evidence>
<dbReference type="Gene3D" id="3.90.550.10">
    <property type="entry name" value="Spore Coat Polysaccharide Biosynthesis Protein SpsA, Chain A"/>
    <property type="match status" value="1"/>
</dbReference>
<keyword evidence="3 10" id="KW-0808">Transferase</keyword>
<dbReference type="PANTHER" id="PTHR48090:SF3">
    <property type="entry name" value="UNDECAPRENYL-PHOSPHATE 4-DEOXY-4-FORMAMIDO-L-ARABINOSE TRANSFERASE"/>
    <property type="match status" value="1"/>
</dbReference>
<evidence type="ECO:0000313" key="11">
    <source>
        <dbReference type="Proteomes" id="UP001431776"/>
    </source>
</evidence>
<keyword evidence="1" id="KW-1003">Cell membrane</keyword>
<dbReference type="GO" id="GO:0099621">
    <property type="term" value="F:undecaprenyl-phosphate 4-deoxy-4-formamido-L-arabinose transferase activity"/>
    <property type="evidence" value="ECO:0007669"/>
    <property type="project" value="TreeGrafter"/>
</dbReference>
<comment type="caution">
    <text evidence="10">The sequence shown here is derived from an EMBL/GenBank/DDBJ whole genome shotgun (WGS) entry which is preliminary data.</text>
</comment>
<reference evidence="10" key="1">
    <citation type="submission" date="2023-05" db="EMBL/GenBank/DDBJ databases">
        <title>Anaerotaeda fermentans gen. nov., sp. nov., a novel anaerobic planctomycete of the new family within the order Sedimentisphaerales isolated from Taman Peninsula, Russia.</title>
        <authorList>
            <person name="Khomyakova M.A."/>
            <person name="Merkel A.Y."/>
            <person name="Slobodkin A.I."/>
        </authorList>
    </citation>
    <scope>NUCLEOTIDE SEQUENCE</scope>
    <source>
        <strain evidence="10">M17dextr</strain>
    </source>
</reference>
<dbReference type="InterPro" id="IPR001173">
    <property type="entry name" value="Glyco_trans_2-like"/>
</dbReference>
<dbReference type="AlphaFoldDB" id="A0AAW6U0F2"/>
<dbReference type="GO" id="GO:0009103">
    <property type="term" value="P:lipopolysaccharide biosynthetic process"/>
    <property type="evidence" value="ECO:0007669"/>
    <property type="project" value="UniProtKB-KW"/>
</dbReference>
<accession>A0AAW6U0F2</accession>
<dbReference type="PANTHER" id="PTHR48090">
    <property type="entry name" value="UNDECAPRENYL-PHOSPHATE 4-DEOXY-4-FORMAMIDO-L-ARABINOSE TRANSFERASE-RELATED"/>
    <property type="match status" value="1"/>
</dbReference>
<keyword evidence="7 8" id="KW-0472">Membrane</keyword>
<keyword evidence="6 8" id="KW-1133">Transmembrane helix</keyword>
<keyword evidence="5" id="KW-0448">Lipopolysaccharide biosynthesis</keyword>
<dbReference type="GO" id="GO:0005886">
    <property type="term" value="C:plasma membrane"/>
    <property type="evidence" value="ECO:0007669"/>
    <property type="project" value="TreeGrafter"/>
</dbReference>
<dbReference type="SUPFAM" id="SSF53448">
    <property type="entry name" value="Nucleotide-diphospho-sugar transferases"/>
    <property type="match status" value="1"/>
</dbReference>
<evidence type="ECO:0000256" key="2">
    <source>
        <dbReference type="ARBA" id="ARBA00022676"/>
    </source>
</evidence>
<gene>
    <name evidence="10" type="ORF">QJ522_13075</name>
</gene>
<dbReference type="InterPro" id="IPR050256">
    <property type="entry name" value="Glycosyltransferase_2"/>
</dbReference>
<dbReference type="Proteomes" id="UP001431776">
    <property type="component" value="Unassembled WGS sequence"/>
</dbReference>
<evidence type="ECO:0000256" key="7">
    <source>
        <dbReference type="ARBA" id="ARBA00023136"/>
    </source>
</evidence>
<dbReference type="RefSeq" id="WP_349245392.1">
    <property type="nucleotide sequence ID" value="NZ_JASCXX010000015.1"/>
</dbReference>
<proteinExistence type="predicted"/>
<name>A0AAW6U0F2_9BACT</name>
<evidence type="ECO:0000256" key="8">
    <source>
        <dbReference type="SAM" id="Phobius"/>
    </source>
</evidence>
<feature type="domain" description="Glycosyltransferase 2-like" evidence="9">
    <location>
        <begin position="11"/>
        <end position="171"/>
    </location>
</feature>
<dbReference type="Pfam" id="PF00535">
    <property type="entry name" value="Glycos_transf_2"/>
    <property type="match status" value="1"/>
</dbReference>
<evidence type="ECO:0000256" key="4">
    <source>
        <dbReference type="ARBA" id="ARBA00022692"/>
    </source>
</evidence>
<organism evidence="10 11">
    <name type="scientific">Anaerobaca lacustris</name>
    <dbReference type="NCBI Taxonomy" id="3044600"/>
    <lineage>
        <taxon>Bacteria</taxon>
        <taxon>Pseudomonadati</taxon>
        <taxon>Planctomycetota</taxon>
        <taxon>Phycisphaerae</taxon>
        <taxon>Sedimentisphaerales</taxon>
        <taxon>Anaerobacaceae</taxon>
        <taxon>Anaerobaca</taxon>
    </lineage>
</organism>
<dbReference type="EC" id="2.4.-.-" evidence="10"/>
<evidence type="ECO:0000256" key="1">
    <source>
        <dbReference type="ARBA" id="ARBA00022475"/>
    </source>
</evidence>
<evidence type="ECO:0000313" key="10">
    <source>
        <dbReference type="EMBL" id="MDI6449984.1"/>
    </source>
</evidence>
<keyword evidence="2 10" id="KW-0328">Glycosyltransferase</keyword>
<sequence>MTQDGSQTELSVVVPLLDERDNLRPLYDQIKQAIDGRYAYEILFVDDGSTDGGFDILTEFHSADPHVRVIRFRKNFGQTAALSAGFAHARGDVIVAMDADLQNDPADIPMLVARLHEGYDVVSGWRKERHDKALTRRLPSRMANWLISTITGVKLHDYGCTLKAYRREVLAETKLYGEMHRFIPALASWSGARITECVVNHRPRTAGVAKYGLARTWKVILDLITVKFLGSFSTKPIYIFGGLGALTAVGAVLSGLMVLYQKFIASYHLAMNRNPLLVLTAMLITATIQFVLMGLLAELLVRTYHESQGRPTYVIREVLDASGPVERSE</sequence>
<evidence type="ECO:0000259" key="9">
    <source>
        <dbReference type="Pfam" id="PF00535"/>
    </source>
</evidence>
<dbReference type="CDD" id="cd04187">
    <property type="entry name" value="DPM1_like_bac"/>
    <property type="match status" value="1"/>
</dbReference>
<evidence type="ECO:0000256" key="6">
    <source>
        <dbReference type="ARBA" id="ARBA00022989"/>
    </source>
</evidence>
<evidence type="ECO:0000256" key="3">
    <source>
        <dbReference type="ARBA" id="ARBA00022679"/>
    </source>
</evidence>